<dbReference type="RefSeq" id="WP_026016369.1">
    <property type="nucleotide sequence ID" value="NZ_CP044333.1"/>
</dbReference>
<geneLocation type="plasmid" evidence="1">
    <name>unnamed2</name>
</geneLocation>
<dbReference type="KEGG" id="mpar:F7D14_21755"/>
<name>A0A6B8MCT6_9HYPH</name>
<sequence length="80" mass="8906">MDMSRVKEHMEVIGADGVHVGTVDRIEDRRLKLSKTDRGEDGNNARHHYIDIGLIADVEGDRVRLSANSAVAVTFEDDDD</sequence>
<proteinExistence type="predicted"/>
<gene>
    <name evidence="1" type="ORF">F7D14_21755</name>
</gene>
<dbReference type="Pfam" id="PF09939">
    <property type="entry name" value="DUF2171"/>
    <property type="match status" value="1"/>
</dbReference>
<reference evidence="1 2" key="1">
    <citation type="submission" date="2019-09" db="EMBL/GenBank/DDBJ databases">
        <title>Isolation and complete genome sequencing of Methylocystis species.</title>
        <authorList>
            <person name="Rumah B.L."/>
            <person name="Stead C.E."/>
            <person name="Stevens B.C."/>
            <person name="Minton N.P."/>
            <person name="Grosse-Honebrink A."/>
            <person name="Zhang Y."/>
        </authorList>
    </citation>
    <scope>NUCLEOTIDE SEQUENCE [LARGE SCALE GENOMIC DNA]</scope>
    <source>
        <strain evidence="1 2">BRCS2</strain>
        <plasmid evidence="1 2">unnamed2</plasmid>
    </source>
</reference>
<evidence type="ECO:0000313" key="2">
    <source>
        <dbReference type="Proteomes" id="UP000422569"/>
    </source>
</evidence>
<keyword evidence="1" id="KW-0614">Plasmid</keyword>
<dbReference type="Proteomes" id="UP000422569">
    <property type="component" value="Plasmid unnamed2"/>
</dbReference>
<keyword evidence="2" id="KW-1185">Reference proteome</keyword>
<evidence type="ECO:0000313" key="1">
    <source>
        <dbReference type="EMBL" id="QGN00186.1"/>
    </source>
</evidence>
<protein>
    <submittedName>
        <fullName evidence="1">DUF2171 domain-containing protein</fullName>
    </submittedName>
</protein>
<dbReference type="AlphaFoldDB" id="A0A6B8MCT6"/>
<organism evidence="1 2">
    <name type="scientific">Methylocystis parvus</name>
    <dbReference type="NCBI Taxonomy" id="134"/>
    <lineage>
        <taxon>Bacteria</taxon>
        <taxon>Pseudomonadati</taxon>
        <taxon>Pseudomonadota</taxon>
        <taxon>Alphaproteobacteria</taxon>
        <taxon>Hyphomicrobiales</taxon>
        <taxon>Methylocystaceae</taxon>
        <taxon>Methylocystis</taxon>
    </lineage>
</organism>
<dbReference type="InterPro" id="IPR018684">
    <property type="entry name" value="DUF2171"/>
</dbReference>
<dbReference type="EMBL" id="CP044333">
    <property type="protein sequence ID" value="QGN00186.1"/>
    <property type="molecule type" value="Genomic_DNA"/>
</dbReference>
<accession>A0A6B8MCT6</accession>